<organism evidence="7">
    <name type="scientific">Barrevirus sp</name>
    <dbReference type="NCBI Taxonomy" id="2487763"/>
    <lineage>
        <taxon>Viruses</taxon>
        <taxon>Varidnaviria</taxon>
        <taxon>Bamfordvirae</taxon>
        <taxon>Nucleocytoviricota</taxon>
        <taxon>Megaviricetes</taxon>
        <taxon>Imitervirales</taxon>
        <taxon>Mimiviridae</taxon>
        <taxon>Klosneuvirinae</taxon>
    </lineage>
</organism>
<evidence type="ECO:0000256" key="4">
    <source>
        <dbReference type="SAM" id="Coils"/>
    </source>
</evidence>
<keyword evidence="4" id="KW-0175">Coiled coil</keyword>
<dbReference type="FunFam" id="3.40.50.300:FF:000216">
    <property type="entry name" value="Type VII secretion ATPase EccA"/>
    <property type="match status" value="1"/>
</dbReference>
<feature type="region of interest" description="Disordered" evidence="5">
    <location>
        <begin position="118"/>
        <end position="143"/>
    </location>
</feature>
<dbReference type="SMART" id="SM00382">
    <property type="entry name" value="AAA"/>
    <property type="match status" value="1"/>
</dbReference>
<dbReference type="GO" id="GO:0005524">
    <property type="term" value="F:ATP binding"/>
    <property type="evidence" value="ECO:0007669"/>
    <property type="project" value="UniProtKB-KW"/>
</dbReference>
<proteinExistence type="inferred from homology"/>
<dbReference type="Pfam" id="PF00004">
    <property type="entry name" value="AAA"/>
    <property type="match status" value="1"/>
</dbReference>
<protein>
    <submittedName>
        <fullName evidence="7">AAA family ATPase</fullName>
    </submittedName>
</protein>
<gene>
    <name evidence="7" type="ORF">Barrevirus4_5</name>
</gene>
<dbReference type="EMBL" id="MK072001">
    <property type="protein sequence ID" value="AYV76921.1"/>
    <property type="molecule type" value="Genomic_DNA"/>
</dbReference>
<evidence type="ECO:0000256" key="1">
    <source>
        <dbReference type="ARBA" id="ARBA00010378"/>
    </source>
</evidence>
<feature type="region of interest" description="Disordered" evidence="5">
    <location>
        <begin position="181"/>
        <end position="211"/>
    </location>
</feature>
<sequence length="751" mass="84939">MNLHDHNLNENAPPTQSPMPRNTCCQVPIVGGGQQPYYYYSNQVPNHFFPPYFYNGIGGPQGVQQNQPIDINCSKCIELQQDVNHLTSQIKLMNKNIDLINEQVKLFDMKLSITNSLEKTPFRNNNNQGRKNNNRNNNNNNKQYKDYQFTDINSGLADGLSKTPKKNQGFTFVDYSDPFTTPKKKIEKDDKKNEDVHDKDNKNNKKTFEATSEPTFIIQFDEFGPPPATTNTKNASDAANPFGLLGSLLNMFTGVAGGGGAVKKGTGSTDPNTNIETSEEPEVSDHESDEEFEELELEINTLDDLIKLGHLYDETLEKEKKAKEELEKLEKQKEADLEKAKLEQLEKEKAEQTFVRNGQQAGNQVKFNFDKILMRDGTTKPLTKPVMGTRRAADKKAQSIKADAVQEAIKNNNKDEKIIKSVQVNPLDNLSIDNEAGPSVLPVIMEVPKVPEKTCVIDGKKYSINLQILNKLIKPLTKLKSMVGLVAVKNAVIDMILYYLQNFEKKNNNMLHTVIEGPPGVGKTQLGKIFAELYAALGVIPSSKFKIVKRSDLVGEYLGHTAPKTQKIIDEADGGVLFIDEAYSLGNEDKKDSFSKECIDTLNMNLSENKKKFICIIAGYPDELDRCFFSYNPGLARRFPFRFRIDGYSSDELKDIFVKKVNDAKWSINTGFTDTELTEFFKENKDAFPYYGGDVDNFIQVCRFAHSRRVFGKHPKNKRNFTKEDIEIGLERFKNNKKKEVGNDSYKTMFT</sequence>
<reference evidence="7" key="1">
    <citation type="submission" date="2018-10" db="EMBL/GenBank/DDBJ databases">
        <title>Hidden diversity of soil giant viruses.</title>
        <authorList>
            <person name="Schulz F."/>
            <person name="Alteio L."/>
            <person name="Goudeau D."/>
            <person name="Ryan E.M."/>
            <person name="Malmstrom R.R."/>
            <person name="Blanchard J."/>
            <person name="Woyke T."/>
        </authorList>
    </citation>
    <scope>NUCLEOTIDE SEQUENCE</scope>
    <source>
        <strain evidence="7">BAV1</strain>
    </source>
</reference>
<feature type="region of interest" description="Disordered" evidence="5">
    <location>
        <begin position="1"/>
        <end position="21"/>
    </location>
</feature>
<keyword evidence="3" id="KW-0067">ATP-binding</keyword>
<evidence type="ECO:0000259" key="6">
    <source>
        <dbReference type="SMART" id="SM00382"/>
    </source>
</evidence>
<evidence type="ECO:0000313" key="7">
    <source>
        <dbReference type="EMBL" id="AYV76921.1"/>
    </source>
</evidence>
<feature type="coiled-coil region" evidence="4">
    <location>
        <begin position="76"/>
        <end position="103"/>
    </location>
</feature>
<dbReference type="Gene3D" id="3.40.50.300">
    <property type="entry name" value="P-loop containing nucleotide triphosphate hydrolases"/>
    <property type="match status" value="1"/>
</dbReference>
<dbReference type="PRINTS" id="PR00819">
    <property type="entry name" value="CBXCFQXSUPER"/>
</dbReference>
<dbReference type="SUPFAM" id="SSF52540">
    <property type="entry name" value="P-loop containing nucleoside triphosphate hydrolases"/>
    <property type="match status" value="1"/>
</dbReference>
<dbReference type="InterPro" id="IPR003959">
    <property type="entry name" value="ATPase_AAA_core"/>
</dbReference>
<feature type="compositionally biased region" description="Polar residues" evidence="5">
    <location>
        <begin position="9"/>
        <end position="21"/>
    </location>
</feature>
<dbReference type="PANTHER" id="PTHR43392">
    <property type="entry name" value="AAA-TYPE ATPASE FAMILY PROTEIN / ANKYRIN REPEAT FAMILY PROTEIN"/>
    <property type="match status" value="1"/>
</dbReference>
<feature type="domain" description="AAA+ ATPase" evidence="6">
    <location>
        <begin position="509"/>
        <end position="651"/>
    </location>
</feature>
<evidence type="ECO:0000256" key="2">
    <source>
        <dbReference type="ARBA" id="ARBA00022741"/>
    </source>
</evidence>
<feature type="coiled-coil region" evidence="4">
    <location>
        <begin position="312"/>
        <end position="348"/>
    </location>
</feature>
<feature type="compositionally biased region" description="Low complexity" evidence="5">
    <location>
        <begin position="124"/>
        <end position="142"/>
    </location>
</feature>
<dbReference type="GO" id="GO:0016887">
    <property type="term" value="F:ATP hydrolysis activity"/>
    <property type="evidence" value="ECO:0007669"/>
    <property type="project" value="InterPro"/>
</dbReference>
<dbReference type="PANTHER" id="PTHR43392:SF2">
    <property type="entry name" value="AAA-TYPE ATPASE FAMILY PROTEIN _ ANKYRIN REPEAT FAMILY PROTEIN"/>
    <property type="match status" value="1"/>
</dbReference>
<evidence type="ECO:0000256" key="5">
    <source>
        <dbReference type="SAM" id="MobiDB-lite"/>
    </source>
</evidence>
<dbReference type="InterPro" id="IPR003593">
    <property type="entry name" value="AAA+_ATPase"/>
</dbReference>
<accession>A0A3G4ZSD8</accession>
<dbReference type="InterPro" id="IPR050773">
    <property type="entry name" value="CbxX/CfxQ_RuBisCO_ESX"/>
</dbReference>
<dbReference type="InterPro" id="IPR027417">
    <property type="entry name" value="P-loop_NTPase"/>
</dbReference>
<evidence type="ECO:0000256" key="3">
    <source>
        <dbReference type="ARBA" id="ARBA00022840"/>
    </source>
</evidence>
<feature type="region of interest" description="Disordered" evidence="5">
    <location>
        <begin position="261"/>
        <end position="289"/>
    </location>
</feature>
<name>A0A3G4ZSD8_9VIRU</name>
<feature type="compositionally biased region" description="Acidic residues" evidence="5">
    <location>
        <begin position="277"/>
        <end position="289"/>
    </location>
</feature>
<dbReference type="InterPro" id="IPR000641">
    <property type="entry name" value="CbxX/CfxQ"/>
</dbReference>
<keyword evidence="2" id="KW-0547">Nucleotide-binding</keyword>
<comment type="similarity">
    <text evidence="1">Belongs to the CbxX/CfxQ family.</text>
</comment>
<feature type="compositionally biased region" description="Basic and acidic residues" evidence="5">
    <location>
        <begin position="184"/>
        <end position="208"/>
    </location>
</feature>